<sequence length="187" mass="20817">MFRPLSRRTLRWRPVAGEGLEHLTVEPTASGVSVRSVVIGERGGSPYGLVWQISCDPQWRVRQLRLRETGGRTLALDGDGEGRWKSAEGTPLPALDGCVDIDLAGSPFTNTLPIRRLGLQPQDGTADLRMVYVPFDSFEPMVDGQRYTCLLPGQLYRYQATDRSFSADLPVDEDGFVTDYPTLFVRV</sequence>
<dbReference type="RefSeq" id="WP_209735920.1">
    <property type="nucleotide sequence ID" value="NZ_CP072611.1"/>
</dbReference>
<proteinExistence type="predicted"/>
<dbReference type="EMBL" id="JBHUIJ010000002">
    <property type="protein sequence ID" value="MFD2236140.1"/>
    <property type="molecule type" value="Genomic_DNA"/>
</dbReference>
<dbReference type="Proteomes" id="UP001597371">
    <property type="component" value="Unassembled WGS sequence"/>
</dbReference>
<dbReference type="SUPFAM" id="SSF159275">
    <property type="entry name" value="PA1994-like"/>
    <property type="match status" value="1"/>
</dbReference>
<keyword evidence="2" id="KW-1185">Reference proteome</keyword>
<evidence type="ECO:0000313" key="2">
    <source>
        <dbReference type="Proteomes" id="UP001597371"/>
    </source>
</evidence>
<evidence type="ECO:0000313" key="1">
    <source>
        <dbReference type="EMBL" id="MFD2236140.1"/>
    </source>
</evidence>
<dbReference type="InterPro" id="IPR009467">
    <property type="entry name" value="Glycolipid-bd_prot_put"/>
</dbReference>
<gene>
    <name evidence="1" type="ORF">ACFSKQ_01525</name>
</gene>
<comment type="caution">
    <text evidence="1">The sequence shown here is derived from an EMBL/GenBank/DDBJ whole genome shotgun (WGS) entry which is preliminary data.</text>
</comment>
<reference evidence="2" key="1">
    <citation type="journal article" date="2019" name="Int. J. Syst. Evol. Microbiol.">
        <title>The Global Catalogue of Microorganisms (GCM) 10K type strain sequencing project: providing services to taxonomists for standard genome sequencing and annotation.</title>
        <authorList>
            <consortium name="The Broad Institute Genomics Platform"/>
            <consortium name="The Broad Institute Genome Sequencing Center for Infectious Disease"/>
            <person name="Wu L."/>
            <person name="Ma J."/>
        </authorList>
    </citation>
    <scope>NUCLEOTIDE SEQUENCE [LARGE SCALE GENOMIC DNA]</scope>
    <source>
        <strain evidence="2">ZS-35-S2</strain>
    </source>
</reference>
<accession>A0ABW5CJ85</accession>
<dbReference type="Pfam" id="PF06475">
    <property type="entry name" value="Glycolipid_bind"/>
    <property type="match status" value="1"/>
</dbReference>
<organism evidence="1 2">
    <name type="scientific">Aureimonas populi</name>
    <dbReference type="NCBI Taxonomy" id="1701758"/>
    <lineage>
        <taxon>Bacteria</taxon>
        <taxon>Pseudomonadati</taxon>
        <taxon>Pseudomonadota</taxon>
        <taxon>Alphaproteobacteria</taxon>
        <taxon>Hyphomicrobiales</taxon>
        <taxon>Aurantimonadaceae</taxon>
        <taxon>Aureimonas</taxon>
    </lineage>
</organism>
<protein>
    <submittedName>
        <fullName evidence="1">Glycolipid-binding domain-containing protein</fullName>
    </submittedName>
</protein>
<name>A0ABW5CJ85_9HYPH</name>